<dbReference type="PANTHER" id="PTHR33137">
    <property type="entry name" value="MEDIATOR OF RNA POLYMERASE II TRANSCRIPTION SUBUNIT 15A-RELATED"/>
    <property type="match status" value="1"/>
</dbReference>
<organism evidence="4 5">
    <name type="scientific">Eruca vesicaria subsp. sativa</name>
    <name type="common">Garden rocket</name>
    <name type="synonym">Eruca sativa</name>
    <dbReference type="NCBI Taxonomy" id="29727"/>
    <lineage>
        <taxon>Eukaryota</taxon>
        <taxon>Viridiplantae</taxon>
        <taxon>Streptophyta</taxon>
        <taxon>Embryophyta</taxon>
        <taxon>Tracheophyta</taxon>
        <taxon>Spermatophyta</taxon>
        <taxon>Magnoliopsida</taxon>
        <taxon>eudicotyledons</taxon>
        <taxon>Gunneridae</taxon>
        <taxon>Pentapetalae</taxon>
        <taxon>rosids</taxon>
        <taxon>malvids</taxon>
        <taxon>Brassicales</taxon>
        <taxon>Brassicaceae</taxon>
        <taxon>Brassiceae</taxon>
        <taxon>Eruca</taxon>
    </lineage>
</organism>
<protein>
    <recommendedName>
        <fullName evidence="3">Mediator complex subunit 15 KIX domain-containing protein</fullName>
    </recommendedName>
</protein>
<accession>A0ABC8LCK1</accession>
<dbReference type="PANTHER" id="PTHR33137:SF4">
    <property type="entry name" value="MEDIATOR OF RNA POLYMERASE II TRANSCRIPTION SUBUNIT 15A-RELATED"/>
    <property type="match status" value="1"/>
</dbReference>
<keyword evidence="2" id="KW-0539">Nucleus</keyword>
<dbReference type="InterPro" id="IPR044661">
    <property type="entry name" value="MED15a/b/c-like"/>
</dbReference>
<comment type="subcellular location">
    <subcellularLocation>
        <location evidence="1">Nucleus</location>
    </subcellularLocation>
</comment>
<name>A0ABC8LCK1_ERUVS</name>
<reference evidence="4 5" key="1">
    <citation type="submission" date="2022-03" db="EMBL/GenBank/DDBJ databases">
        <authorList>
            <person name="Macdonald S."/>
            <person name="Ahmed S."/>
            <person name="Newling K."/>
        </authorList>
    </citation>
    <scope>NUCLEOTIDE SEQUENCE [LARGE SCALE GENOMIC DNA]</scope>
</reference>
<dbReference type="SUPFAM" id="SSF47040">
    <property type="entry name" value="Kix domain of CBP (creb binding protein)"/>
    <property type="match status" value="2"/>
</dbReference>
<dbReference type="InterPro" id="IPR036546">
    <property type="entry name" value="MED15_KIX"/>
</dbReference>
<dbReference type="Pfam" id="PF16987">
    <property type="entry name" value="KIX_2"/>
    <property type="match status" value="3"/>
</dbReference>
<evidence type="ECO:0000256" key="2">
    <source>
        <dbReference type="ARBA" id="ARBA00023242"/>
    </source>
</evidence>
<dbReference type="InterPro" id="IPR036529">
    <property type="entry name" value="KIX_dom_sf"/>
</dbReference>
<dbReference type="EMBL" id="CAKOAT010508487">
    <property type="protein sequence ID" value="CAH8381261.1"/>
    <property type="molecule type" value="Genomic_DNA"/>
</dbReference>
<keyword evidence="5" id="KW-1185">Reference proteome</keyword>
<dbReference type="GO" id="GO:0005634">
    <property type="term" value="C:nucleus"/>
    <property type="evidence" value="ECO:0007669"/>
    <property type="project" value="UniProtKB-SubCell"/>
</dbReference>
<dbReference type="Gene3D" id="1.10.246.20">
    <property type="entry name" value="Coactivator CBP, KIX domain"/>
    <property type="match status" value="3"/>
</dbReference>
<dbReference type="FunFam" id="1.10.246.20:FF:000003">
    <property type="entry name" value="Mediator of RNA polymerase II transcription subunit 15a"/>
    <property type="match status" value="2"/>
</dbReference>
<gene>
    <name evidence="4" type="ORF">ERUC_LOCUS33744</name>
</gene>
<evidence type="ECO:0000313" key="4">
    <source>
        <dbReference type="EMBL" id="CAH8381261.1"/>
    </source>
</evidence>
<proteinExistence type="predicted"/>
<dbReference type="Proteomes" id="UP001642260">
    <property type="component" value="Unassembled WGS sequence"/>
</dbReference>
<feature type="domain" description="Mediator complex subunit 15 KIX" evidence="3">
    <location>
        <begin position="122"/>
        <end position="201"/>
    </location>
</feature>
<feature type="domain" description="Mediator complex subunit 15 KIX" evidence="3">
    <location>
        <begin position="238"/>
        <end position="305"/>
    </location>
</feature>
<evidence type="ECO:0000256" key="1">
    <source>
        <dbReference type="ARBA" id="ARBA00004123"/>
    </source>
</evidence>
<evidence type="ECO:0000313" key="5">
    <source>
        <dbReference type="Proteomes" id="UP001642260"/>
    </source>
</evidence>
<dbReference type="AlphaFoldDB" id="A0ABC8LCK1"/>
<sequence>MDTNDWGTQLPSDSRPKIVNKIMKTMHKHLPYCGPEGMNELRRIASRFEDKIFNGAVNQTDYLRKISMKMLTMETKSQNPAGSSSLTIPGGYSSLPLNPGYLMDNNNCTPSLPKCDTAMDTCDWRAQLPSGAREKIVNKIMKTMHNHLPYSGPEGMNELRRIASRFEDKIFNGAVNQTDYLRKISMKMLTMETKSQNAAGSSSSLPIPGGYSSLPLNPGRHQMKIEVPVKAEPVVNTCDWRTCLPPDSRNKNANKIKGTLMKHVPNCGKEGNKELERIAASFEELIFNTAIDQVDYLHKTSFKITP</sequence>
<evidence type="ECO:0000259" key="3">
    <source>
        <dbReference type="Pfam" id="PF16987"/>
    </source>
</evidence>
<comment type="caution">
    <text evidence="4">The sequence shown here is derived from an EMBL/GenBank/DDBJ whole genome shotgun (WGS) entry which is preliminary data.</text>
</comment>
<feature type="domain" description="Mediator complex subunit 15 KIX" evidence="3">
    <location>
        <begin position="3"/>
        <end position="83"/>
    </location>
</feature>